<dbReference type="AlphaFoldDB" id="H2YGR0"/>
<evidence type="ECO:0000256" key="1">
    <source>
        <dbReference type="SAM" id="MobiDB-lite"/>
    </source>
</evidence>
<sequence>MSVILPGSSINFDGADLQRSEEEEIQREDRKQQQELHDLLSAELPDDLLEDDHVSNASAHEHDSYNLSHDSSHSGVWHSGNIDENKSEAPHLVNGNSQYYPHSHYNNCNNYPPAVPAQYQAEYNFDRSYTDAEKWQMMQVRNN</sequence>
<reference evidence="3" key="1">
    <citation type="submission" date="2003-08" db="EMBL/GenBank/DDBJ databases">
        <authorList>
            <person name="Birren B."/>
            <person name="Nusbaum C."/>
            <person name="Abebe A."/>
            <person name="Abouelleil A."/>
            <person name="Adekoya E."/>
            <person name="Ait-zahra M."/>
            <person name="Allen N."/>
            <person name="Allen T."/>
            <person name="An P."/>
            <person name="Anderson M."/>
            <person name="Anderson S."/>
            <person name="Arachchi H."/>
            <person name="Armbruster J."/>
            <person name="Bachantsang P."/>
            <person name="Baldwin J."/>
            <person name="Barry A."/>
            <person name="Bayul T."/>
            <person name="Blitshsteyn B."/>
            <person name="Bloom T."/>
            <person name="Blye J."/>
            <person name="Boguslavskiy L."/>
            <person name="Borowsky M."/>
            <person name="Boukhgalter B."/>
            <person name="Brunache A."/>
            <person name="Butler J."/>
            <person name="Calixte N."/>
            <person name="Calvo S."/>
            <person name="Camarata J."/>
            <person name="Campo K."/>
            <person name="Chang J."/>
            <person name="Cheshatsang Y."/>
            <person name="Citroen M."/>
            <person name="Collymore A."/>
            <person name="Considine T."/>
            <person name="Cook A."/>
            <person name="Cooke P."/>
            <person name="Corum B."/>
            <person name="Cuomo C."/>
            <person name="David R."/>
            <person name="Dawoe T."/>
            <person name="Degray S."/>
            <person name="Dodge S."/>
            <person name="Dooley K."/>
            <person name="Dorje P."/>
            <person name="Dorjee K."/>
            <person name="Dorris L."/>
            <person name="Duffey N."/>
            <person name="Dupes A."/>
            <person name="Elkins T."/>
            <person name="Engels R."/>
            <person name="Erickson J."/>
            <person name="Farina A."/>
            <person name="Faro S."/>
            <person name="Ferreira P."/>
            <person name="Fischer H."/>
            <person name="Fitzgerald M."/>
            <person name="Foley K."/>
            <person name="Gage D."/>
            <person name="Galagan J."/>
            <person name="Gearin G."/>
            <person name="Gnerre S."/>
            <person name="Gnirke A."/>
            <person name="Goyette A."/>
            <person name="Graham J."/>
            <person name="Grandbois E."/>
            <person name="Gyaltsen K."/>
            <person name="Hafez N."/>
            <person name="Hagopian D."/>
            <person name="Hagos B."/>
            <person name="Hall J."/>
            <person name="Hatcher B."/>
            <person name="Heller A."/>
            <person name="Higgins H."/>
            <person name="Honan T."/>
            <person name="Horn A."/>
            <person name="Houde N."/>
            <person name="Hughes L."/>
            <person name="Hulme W."/>
            <person name="Husby E."/>
            <person name="Iliev I."/>
            <person name="Jaffe D."/>
            <person name="Jones C."/>
            <person name="Kamal M."/>
            <person name="Kamat A."/>
            <person name="Kamvysselis M."/>
            <person name="Karlsson E."/>
            <person name="Kells C."/>
            <person name="Kieu A."/>
            <person name="Kisner P."/>
            <person name="Kodira C."/>
            <person name="Kulbokas E."/>
            <person name="Labutti K."/>
            <person name="Lama D."/>
            <person name="Landers T."/>
            <person name="Leger J."/>
            <person name="Levine S."/>
            <person name="Lewis D."/>
            <person name="Lewis T."/>
            <person name="Lindblad-toh K."/>
            <person name="Liu X."/>
            <person name="Lokyitsang T."/>
            <person name="Lokyitsang Y."/>
            <person name="Lucien O."/>
            <person name="Lui A."/>
            <person name="Ma L.J."/>
            <person name="Mabbitt R."/>
            <person name="Macdonald J."/>
            <person name="Maclean C."/>
            <person name="Major J."/>
            <person name="Manning J."/>
            <person name="Marabella R."/>
            <person name="Maru K."/>
            <person name="Matthews C."/>
            <person name="Mauceli E."/>
            <person name="Mccarthy M."/>
            <person name="Mcdonough S."/>
            <person name="Mcghee T."/>
            <person name="Meldrim J."/>
            <person name="Meneus L."/>
            <person name="Mesirov J."/>
            <person name="Mihalev A."/>
            <person name="Mihova T."/>
            <person name="Mikkelsen T."/>
            <person name="Mlenga V."/>
            <person name="Moru K."/>
            <person name="Mozes J."/>
            <person name="Mulrain L."/>
            <person name="Munson G."/>
            <person name="Naylor J."/>
            <person name="Newes C."/>
            <person name="Nguyen C."/>
            <person name="Nguyen N."/>
            <person name="Nguyen T."/>
            <person name="Nicol R."/>
            <person name="Nielsen C."/>
            <person name="Nizzari M."/>
            <person name="Norbu C."/>
            <person name="Norbu N."/>
            <person name="O'donnell P."/>
            <person name="Okoawo O."/>
            <person name="O'leary S."/>
            <person name="Omotosho B."/>
            <person name="O'neill K."/>
            <person name="Osman S."/>
            <person name="Parker S."/>
            <person name="Perrin D."/>
            <person name="Phunkhang P."/>
            <person name="Piqani B."/>
            <person name="Purcell S."/>
            <person name="Rachupka T."/>
            <person name="Ramasamy U."/>
            <person name="Rameau R."/>
            <person name="Ray V."/>
            <person name="Raymond C."/>
            <person name="Retta R."/>
            <person name="Richardson S."/>
            <person name="Rise C."/>
            <person name="Rodriguez J."/>
            <person name="Rogers J."/>
            <person name="Rogov P."/>
            <person name="Rutman M."/>
            <person name="Schupbach R."/>
            <person name="Seaman C."/>
            <person name="Settipalli S."/>
            <person name="Sharpe T."/>
            <person name="Sheridan J."/>
            <person name="Sherpa N."/>
            <person name="Shi J."/>
            <person name="Smirnov S."/>
            <person name="Smith C."/>
            <person name="Sougnez C."/>
            <person name="Spencer B."/>
            <person name="Stalker J."/>
            <person name="Stange-thomann N."/>
            <person name="Stavropoulos S."/>
            <person name="Stetson K."/>
            <person name="Stone C."/>
            <person name="Stone S."/>
            <person name="Stubbs M."/>
            <person name="Talamas J."/>
            <person name="Tchuinga P."/>
            <person name="Tenzing P."/>
            <person name="Tesfaye S."/>
            <person name="Theodore J."/>
            <person name="Thoulutsang Y."/>
            <person name="Topham K."/>
            <person name="Towey S."/>
            <person name="Tsamla T."/>
            <person name="Tsomo N."/>
            <person name="Vallee D."/>
            <person name="Vassiliev H."/>
            <person name="Venkataraman V."/>
            <person name="Vinson J."/>
            <person name="Vo A."/>
            <person name="Wade C."/>
            <person name="Wang S."/>
            <person name="Wangchuk T."/>
            <person name="Wangdi T."/>
            <person name="Whittaker C."/>
            <person name="Wilkinson J."/>
            <person name="Wu Y."/>
            <person name="Wyman D."/>
            <person name="Yadav S."/>
            <person name="Yang S."/>
            <person name="Yang X."/>
            <person name="Yeager S."/>
            <person name="Yee E."/>
            <person name="Young G."/>
            <person name="Zainoun J."/>
            <person name="Zembeck L."/>
            <person name="Zimmer A."/>
            <person name="Zody M."/>
            <person name="Lander E."/>
        </authorList>
    </citation>
    <scope>NUCLEOTIDE SEQUENCE [LARGE SCALE GENOMIC DNA]</scope>
</reference>
<feature type="compositionally biased region" description="Basic and acidic residues" evidence="1">
    <location>
        <begin position="27"/>
        <end position="40"/>
    </location>
</feature>
<dbReference type="HOGENOM" id="CLU_1810459_0_0_1"/>
<proteinExistence type="predicted"/>
<dbReference type="Pfam" id="PF25769">
    <property type="entry name" value="PLK4_bind_CEP152"/>
    <property type="match status" value="1"/>
</dbReference>
<feature type="region of interest" description="Disordered" evidence="1">
    <location>
        <begin position="1"/>
        <end position="98"/>
    </location>
</feature>
<protein>
    <submittedName>
        <fullName evidence="2">Uncharacterized protein</fullName>
    </submittedName>
</protein>
<reference evidence="2" key="3">
    <citation type="submission" date="2025-09" db="UniProtKB">
        <authorList>
            <consortium name="Ensembl"/>
        </authorList>
    </citation>
    <scope>IDENTIFICATION</scope>
</reference>
<organism evidence="2 3">
    <name type="scientific">Ciona savignyi</name>
    <name type="common">Pacific transparent sea squirt</name>
    <dbReference type="NCBI Taxonomy" id="51511"/>
    <lineage>
        <taxon>Eukaryota</taxon>
        <taxon>Metazoa</taxon>
        <taxon>Chordata</taxon>
        <taxon>Tunicata</taxon>
        <taxon>Ascidiacea</taxon>
        <taxon>Phlebobranchia</taxon>
        <taxon>Cionidae</taxon>
        <taxon>Ciona</taxon>
    </lineage>
</organism>
<dbReference type="Ensembl" id="ENSCSAVT00000004575.1">
    <property type="protein sequence ID" value="ENSCSAVP00000004509.1"/>
    <property type="gene ID" value="ENSCSAVG00000002675.1"/>
</dbReference>
<feature type="compositionally biased region" description="Basic and acidic residues" evidence="1">
    <location>
        <begin position="51"/>
        <end position="64"/>
    </location>
</feature>
<dbReference type="InterPro" id="IPR057664">
    <property type="entry name" value="CEP152_PLK4_bind"/>
</dbReference>
<dbReference type="InParanoid" id="H2YGR0"/>
<dbReference type="Proteomes" id="UP000007875">
    <property type="component" value="Unassembled WGS sequence"/>
</dbReference>
<evidence type="ECO:0000313" key="2">
    <source>
        <dbReference type="Ensembl" id="ENSCSAVP00000004509.1"/>
    </source>
</evidence>
<name>H2YGR0_CIOSA</name>
<evidence type="ECO:0000313" key="3">
    <source>
        <dbReference type="Proteomes" id="UP000007875"/>
    </source>
</evidence>
<accession>H2YGR0</accession>
<reference evidence="2" key="2">
    <citation type="submission" date="2025-08" db="UniProtKB">
        <authorList>
            <consortium name="Ensembl"/>
        </authorList>
    </citation>
    <scope>IDENTIFICATION</scope>
</reference>
<keyword evidence="3" id="KW-1185">Reference proteome</keyword>